<feature type="transmembrane region" description="Helical" evidence="2">
    <location>
        <begin position="182"/>
        <end position="205"/>
    </location>
</feature>
<name>A0A8S1HER6_9PELO</name>
<sequence length="283" mass="30366">MKSLRIRNNSRGSLFLIAFLVSGCSTSDQCCTRPMSAAPEGDAIPPECTRLRCTEAPIYSFNARGDNALSKFLVRAKKISVLTVLGNAPAFDLDDLEEIVHKGPGPAVILKQAVLGEDSFQVLKRIAVDDPFKKVVNKTLAVCNPPVAESNSTVGSPLKPSSLVCQENKNASAEDGSNDDHLVYIACVAIGVLVVICICLIILSVKLHKKRFKKVHRLASLEASSNVQNNEETAQTDGTPGTSFKSAEKISEKAPEAQPERKPAGVEDSDLKEKRFSGKSSSA</sequence>
<dbReference type="Proteomes" id="UP000835052">
    <property type="component" value="Unassembled WGS sequence"/>
</dbReference>
<keyword evidence="2" id="KW-0812">Transmembrane</keyword>
<feature type="compositionally biased region" description="Polar residues" evidence="1">
    <location>
        <begin position="226"/>
        <end position="245"/>
    </location>
</feature>
<feature type="chain" id="PRO_5035760169" description="Receptor L-domain domain-containing protein" evidence="3">
    <location>
        <begin position="27"/>
        <end position="283"/>
    </location>
</feature>
<reference evidence="4" key="1">
    <citation type="submission" date="2020-10" db="EMBL/GenBank/DDBJ databases">
        <authorList>
            <person name="Kikuchi T."/>
        </authorList>
    </citation>
    <scope>NUCLEOTIDE SEQUENCE</scope>
    <source>
        <strain evidence="4">NKZ352</strain>
    </source>
</reference>
<evidence type="ECO:0000256" key="3">
    <source>
        <dbReference type="SAM" id="SignalP"/>
    </source>
</evidence>
<proteinExistence type="predicted"/>
<keyword evidence="2" id="KW-1133">Transmembrane helix</keyword>
<evidence type="ECO:0000313" key="4">
    <source>
        <dbReference type="EMBL" id="CAD6192758.1"/>
    </source>
</evidence>
<keyword evidence="3" id="KW-0732">Signal</keyword>
<organism evidence="4 5">
    <name type="scientific">Caenorhabditis auriculariae</name>
    <dbReference type="NCBI Taxonomy" id="2777116"/>
    <lineage>
        <taxon>Eukaryota</taxon>
        <taxon>Metazoa</taxon>
        <taxon>Ecdysozoa</taxon>
        <taxon>Nematoda</taxon>
        <taxon>Chromadorea</taxon>
        <taxon>Rhabditida</taxon>
        <taxon>Rhabditina</taxon>
        <taxon>Rhabditomorpha</taxon>
        <taxon>Rhabditoidea</taxon>
        <taxon>Rhabditidae</taxon>
        <taxon>Peloderinae</taxon>
        <taxon>Caenorhabditis</taxon>
    </lineage>
</organism>
<dbReference type="EMBL" id="CAJGYM010000030">
    <property type="protein sequence ID" value="CAD6192758.1"/>
    <property type="molecule type" value="Genomic_DNA"/>
</dbReference>
<feature type="compositionally biased region" description="Basic and acidic residues" evidence="1">
    <location>
        <begin position="246"/>
        <end position="276"/>
    </location>
</feature>
<protein>
    <recommendedName>
        <fullName evidence="6">Receptor L-domain domain-containing protein</fullName>
    </recommendedName>
</protein>
<evidence type="ECO:0000256" key="1">
    <source>
        <dbReference type="SAM" id="MobiDB-lite"/>
    </source>
</evidence>
<accession>A0A8S1HER6</accession>
<dbReference type="AlphaFoldDB" id="A0A8S1HER6"/>
<keyword evidence="2" id="KW-0472">Membrane</keyword>
<feature type="signal peptide" evidence="3">
    <location>
        <begin position="1"/>
        <end position="26"/>
    </location>
</feature>
<evidence type="ECO:0000256" key="2">
    <source>
        <dbReference type="SAM" id="Phobius"/>
    </source>
</evidence>
<evidence type="ECO:0008006" key="6">
    <source>
        <dbReference type="Google" id="ProtNLM"/>
    </source>
</evidence>
<comment type="caution">
    <text evidence="4">The sequence shown here is derived from an EMBL/GenBank/DDBJ whole genome shotgun (WGS) entry which is preliminary data.</text>
</comment>
<gene>
    <name evidence="4" type="ORF">CAUJ_LOCUS8677</name>
</gene>
<keyword evidence="5" id="KW-1185">Reference proteome</keyword>
<evidence type="ECO:0000313" key="5">
    <source>
        <dbReference type="Proteomes" id="UP000835052"/>
    </source>
</evidence>
<feature type="region of interest" description="Disordered" evidence="1">
    <location>
        <begin position="226"/>
        <end position="283"/>
    </location>
</feature>
<dbReference type="PROSITE" id="PS51257">
    <property type="entry name" value="PROKAR_LIPOPROTEIN"/>
    <property type="match status" value="1"/>
</dbReference>